<feature type="compositionally biased region" description="Polar residues" evidence="9">
    <location>
        <begin position="212"/>
        <end position="222"/>
    </location>
</feature>
<evidence type="ECO:0000259" key="10">
    <source>
        <dbReference type="Pfam" id="PF04981"/>
    </source>
</evidence>
<dbReference type="GO" id="GO:0043023">
    <property type="term" value="F:ribosomal large subunit binding"/>
    <property type="evidence" value="ECO:0007669"/>
    <property type="project" value="InterPro"/>
</dbReference>
<dbReference type="InterPro" id="IPR007064">
    <property type="entry name" value="Nmd3_N"/>
</dbReference>
<feature type="domain" description="60S ribosomal export protein NMD3 SH3" evidence="12">
    <location>
        <begin position="973"/>
        <end position="1020"/>
    </location>
</feature>
<comment type="subcellular location">
    <subcellularLocation>
        <location evidence="2">Cytoplasm</location>
    </subcellularLocation>
    <subcellularLocation>
        <location evidence="1">Nucleus</location>
    </subcellularLocation>
</comment>
<evidence type="ECO:0000256" key="9">
    <source>
        <dbReference type="SAM" id="MobiDB-lite"/>
    </source>
</evidence>
<evidence type="ECO:0000256" key="6">
    <source>
        <dbReference type="ARBA" id="ARBA00022490"/>
    </source>
</evidence>
<dbReference type="STRING" id="246404.A0A507FLM8"/>
<feature type="domain" description="Nmd3 N-terminal" evidence="10">
    <location>
        <begin position="742"/>
        <end position="970"/>
    </location>
</feature>
<dbReference type="AlphaFoldDB" id="A0A507FLM8"/>
<gene>
    <name evidence="13" type="ORF">CcCBS67573_g01576</name>
</gene>
<feature type="region of interest" description="Disordered" evidence="9">
    <location>
        <begin position="1186"/>
        <end position="1252"/>
    </location>
</feature>
<keyword evidence="6" id="KW-0963">Cytoplasm</keyword>
<dbReference type="Proteomes" id="UP000320333">
    <property type="component" value="Unassembled WGS sequence"/>
</dbReference>
<dbReference type="GO" id="GO:0005634">
    <property type="term" value="C:nucleus"/>
    <property type="evidence" value="ECO:0007669"/>
    <property type="project" value="UniProtKB-SubCell"/>
</dbReference>
<feature type="compositionally biased region" description="Basic and acidic residues" evidence="9">
    <location>
        <begin position="16"/>
        <end position="26"/>
    </location>
</feature>
<keyword evidence="14" id="KW-1185">Reference proteome</keyword>
<dbReference type="PANTHER" id="PTHR12746:SF2">
    <property type="entry name" value="60S RIBOSOMAL EXPORT PROTEIN NMD3"/>
    <property type="match status" value="1"/>
</dbReference>
<evidence type="ECO:0000256" key="1">
    <source>
        <dbReference type="ARBA" id="ARBA00004123"/>
    </source>
</evidence>
<dbReference type="EMBL" id="QEAP01000027">
    <property type="protein sequence ID" value="TPX77152.1"/>
    <property type="molecule type" value="Genomic_DNA"/>
</dbReference>
<evidence type="ECO:0000313" key="14">
    <source>
        <dbReference type="Proteomes" id="UP000320333"/>
    </source>
</evidence>
<dbReference type="GO" id="GO:0005737">
    <property type="term" value="C:cytoplasm"/>
    <property type="evidence" value="ECO:0007669"/>
    <property type="project" value="UniProtKB-SubCell"/>
</dbReference>
<proteinExistence type="inferred from homology"/>
<dbReference type="InterPro" id="IPR048898">
    <property type="entry name" value="OB_NMD3"/>
</dbReference>
<dbReference type="Pfam" id="PF21192">
    <property type="entry name" value="OB_NMD3"/>
    <property type="match status" value="1"/>
</dbReference>
<comment type="caution">
    <text evidence="13">The sequence shown here is derived from an EMBL/GenBank/DDBJ whole genome shotgun (WGS) entry which is preliminary data.</text>
</comment>
<evidence type="ECO:0000256" key="4">
    <source>
        <dbReference type="ARBA" id="ARBA00017035"/>
    </source>
</evidence>
<sequence>MEGNGHKSTGGLPKLKLPEAEREKHGSTQLKTGSIGAYSSSARLGVEITPLLLARSRSASHPLETASPARSISMRLLSTKHRAKTSASSDRNCDTQSASRDAKEIPCNILASSKSKVSTEHRTTDSPLTSKKQFPHLASTGSLNKFNSIAPTPPSPRTSESCSPTKGNDSQESPRRVNLQKNLMRKLVRADSGSQFLQVGSNSDLGNSSGNKASTSSLGRQDSASSNVSRSSAKGVSSIGRENSNAVKKTRDPSAAPAPLSSDASLKPKYLPPLQPKPPAKPSAECETQRAPDRVSPNSSDSRIQPQEESSGLITAGKIGAAVGSIAGLFRDITHRRASDAHLNNQSGPKMYNSIRGTLKYVEKSVTESFQSIKNQTHSVFSQMKSTHSVTGSSHTSSRVIREEIEGPISEHPEFPVSLAKTQKEYTVKTGLAAGSFEGTLAEHEQKLTEFIGQFDENARILAECRAISSLKKAAPQSTRELEKLFLKDYSFLDDRFSSMLTNHINNLSRDLNQYQRAAVHKVEWLQLNQMIRNFLLLHQSLYPSNTIFDANIAYAVTGPADADITALGDDIKKAMINWPHAQFLRLKMNLRHLERLCRCLDDFSDTLFRPMSILFAPLLLKNGPPQLSFQIKGIEPSATPLPQTKITSPPILMPQESIALPKPSPPACVSPNILSSAKEAEEDEDAEEDALLELEFDRWNRAKVQGRRMTKFADVIAKMMSHDHVDFHNHNPTLTEQRILCASCGTVIAPNPANMCINCIRSDVDITEGIPKQATIHYCKGCDRYLQPPNVWVVAELESKELLTLCLKKLRGLSKVRLVDAGFIWTEPHSRRVKVKLTIQKEVFANTILQQVFVVEYMVSTQQCEECTRVAAQLTWKAVVQVRQKVSHKRTFLWLEQVILKHNAHQNTTNIKEAKDGIDFYYTSRSHAIRMVEFLQSVVPAKLKTSEQLISQDIHSGTANYKFSYSLEIVPICKDDLFVLPTKVAKSLSDISPLVLCSRVSNSLSVLDPNTLKISDMRNTVYWDNPCIALSGITDLVEFYVIDIQHERVHNGRFGLATAEISRSKDLSQTFLVRTHLGNILRPGDHVLGYDLRNANFNDENWDKFISKKNAVPDIVLVRKSYPNARKKLKGRNWKLKTITVEEEVEAMGKSKAEKAKADQDYELFLRDIEEDPELRGMMNLYKQPTKQSAHDASGDAMQYGDDSEEEPEEDFPEINEDELLEELMDGMAIGDEGDVGSEKADADVEEEEME</sequence>
<evidence type="ECO:0000256" key="3">
    <source>
        <dbReference type="ARBA" id="ARBA00009794"/>
    </source>
</evidence>
<feature type="compositionally biased region" description="Polar residues" evidence="9">
    <location>
        <begin position="27"/>
        <end position="36"/>
    </location>
</feature>
<feature type="compositionally biased region" description="Acidic residues" evidence="9">
    <location>
        <begin position="1203"/>
        <end position="1226"/>
    </location>
</feature>
<evidence type="ECO:0000259" key="12">
    <source>
        <dbReference type="Pfam" id="PF21193"/>
    </source>
</evidence>
<protein>
    <recommendedName>
        <fullName evidence="4">60S ribosomal export protein NMD3</fullName>
    </recommendedName>
</protein>
<feature type="compositionally biased region" description="Polar residues" evidence="9">
    <location>
        <begin position="157"/>
        <end position="171"/>
    </location>
</feature>
<feature type="region of interest" description="Disordered" evidence="9">
    <location>
        <begin position="56"/>
        <end position="177"/>
    </location>
</feature>
<feature type="compositionally biased region" description="Pro residues" evidence="9">
    <location>
        <begin position="270"/>
        <end position="281"/>
    </location>
</feature>
<feature type="compositionally biased region" description="Low complexity" evidence="9">
    <location>
        <begin position="253"/>
        <end position="269"/>
    </location>
</feature>
<keyword evidence="8" id="KW-0539">Nucleus</keyword>
<accession>A0A507FLM8</accession>
<evidence type="ECO:0000259" key="11">
    <source>
        <dbReference type="Pfam" id="PF21192"/>
    </source>
</evidence>
<feature type="compositionally biased region" description="Low complexity" evidence="9">
    <location>
        <begin position="223"/>
        <end position="238"/>
    </location>
</feature>
<evidence type="ECO:0000256" key="8">
    <source>
        <dbReference type="ARBA" id="ARBA00023242"/>
    </source>
</evidence>
<dbReference type="PANTHER" id="PTHR12746">
    <property type="entry name" value="NONSENSE-MEDIATED MRNA DECAY PROTEIN 3"/>
    <property type="match status" value="1"/>
</dbReference>
<organism evidence="13 14">
    <name type="scientific">Chytriomyces confervae</name>
    <dbReference type="NCBI Taxonomy" id="246404"/>
    <lineage>
        <taxon>Eukaryota</taxon>
        <taxon>Fungi</taxon>
        <taxon>Fungi incertae sedis</taxon>
        <taxon>Chytridiomycota</taxon>
        <taxon>Chytridiomycota incertae sedis</taxon>
        <taxon>Chytridiomycetes</taxon>
        <taxon>Chytridiales</taxon>
        <taxon>Chytriomycetaceae</taxon>
        <taxon>Chytriomyces</taxon>
    </lineage>
</organism>
<feature type="compositionally biased region" description="Low complexity" evidence="9">
    <location>
        <begin position="200"/>
        <end position="211"/>
    </location>
</feature>
<dbReference type="OrthoDB" id="203821at2759"/>
<feature type="domain" description="60S ribosomal export protein NMD3 OB-fold" evidence="11">
    <location>
        <begin position="1037"/>
        <end position="1121"/>
    </location>
</feature>
<feature type="compositionally biased region" description="Polar residues" evidence="9">
    <location>
        <begin position="139"/>
        <end position="150"/>
    </location>
</feature>
<dbReference type="InterPro" id="IPR039768">
    <property type="entry name" value="Nmd3"/>
</dbReference>
<evidence type="ECO:0000256" key="7">
    <source>
        <dbReference type="ARBA" id="ARBA00022927"/>
    </source>
</evidence>
<feature type="region of interest" description="Disordered" evidence="9">
    <location>
        <begin position="1"/>
        <end position="36"/>
    </location>
</feature>
<keyword evidence="7" id="KW-0653">Protein transport</keyword>
<dbReference type="Pfam" id="PF04981">
    <property type="entry name" value="NMD3"/>
    <property type="match status" value="1"/>
</dbReference>
<feature type="region of interest" description="Disordered" evidence="9">
    <location>
        <begin position="194"/>
        <end position="316"/>
    </location>
</feature>
<dbReference type="GO" id="GO:0000055">
    <property type="term" value="P:ribosomal large subunit export from nucleus"/>
    <property type="evidence" value="ECO:0007669"/>
    <property type="project" value="TreeGrafter"/>
</dbReference>
<feature type="compositionally biased region" description="Polar residues" evidence="9">
    <location>
        <begin position="85"/>
        <end position="99"/>
    </location>
</feature>
<name>A0A507FLM8_9FUNG</name>
<keyword evidence="5" id="KW-0813">Transport</keyword>
<feature type="compositionally biased region" description="Polar residues" evidence="9">
    <location>
        <begin position="296"/>
        <end position="313"/>
    </location>
</feature>
<dbReference type="GO" id="GO:0015031">
    <property type="term" value="P:protein transport"/>
    <property type="evidence" value="ECO:0007669"/>
    <property type="project" value="UniProtKB-KW"/>
</dbReference>
<reference evidence="13 14" key="1">
    <citation type="journal article" date="2019" name="Sci. Rep.">
        <title>Comparative genomics of chytrid fungi reveal insights into the obligate biotrophic and pathogenic lifestyle of Synchytrium endobioticum.</title>
        <authorList>
            <person name="van de Vossenberg B.T.L.H."/>
            <person name="Warris S."/>
            <person name="Nguyen H.D.T."/>
            <person name="van Gent-Pelzer M.P.E."/>
            <person name="Joly D.L."/>
            <person name="van de Geest H.C."/>
            <person name="Bonants P.J.M."/>
            <person name="Smith D.S."/>
            <person name="Levesque C.A."/>
            <person name="van der Lee T.A.J."/>
        </authorList>
    </citation>
    <scope>NUCLEOTIDE SEQUENCE [LARGE SCALE GENOMIC DNA]</scope>
    <source>
        <strain evidence="13 14">CBS 675.73</strain>
    </source>
</reference>
<evidence type="ECO:0000256" key="2">
    <source>
        <dbReference type="ARBA" id="ARBA00004496"/>
    </source>
</evidence>
<dbReference type="InterPro" id="IPR048899">
    <property type="entry name" value="NMD_SH3"/>
</dbReference>
<evidence type="ECO:0000256" key="5">
    <source>
        <dbReference type="ARBA" id="ARBA00022448"/>
    </source>
</evidence>
<dbReference type="Pfam" id="PF21193">
    <property type="entry name" value="NMD_SH3"/>
    <property type="match status" value="1"/>
</dbReference>
<comment type="similarity">
    <text evidence="3">Belongs to the NMD3 family.</text>
</comment>
<evidence type="ECO:0000313" key="13">
    <source>
        <dbReference type="EMBL" id="TPX77152.1"/>
    </source>
</evidence>